<accession>A0A521BYI2</accession>
<reference evidence="2 3" key="1">
    <citation type="submission" date="2017-05" db="EMBL/GenBank/DDBJ databases">
        <authorList>
            <person name="Varghese N."/>
            <person name="Submissions S."/>
        </authorList>
    </citation>
    <scope>NUCLEOTIDE SEQUENCE [LARGE SCALE GENOMIC DNA]</scope>
    <source>
        <strain evidence="2 3">DSM 19504</strain>
    </source>
</reference>
<dbReference type="AlphaFoldDB" id="A0A521BYI2"/>
<dbReference type="Proteomes" id="UP000319712">
    <property type="component" value="Unassembled WGS sequence"/>
</dbReference>
<feature type="transmembrane region" description="Helical" evidence="1">
    <location>
        <begin position="15"/>
        <end position="36"/>
    </location>
</feature>
<protein>
    <submittedName>
        <fullName evidence="2">Uncharacterized protein</fullName>
    </submittedName>
</protein>
<keyword evidence="1" id="KW-1133">Transmembrane helix</keyword>
<proteinExistence type="predicted"/>
<dbReference type="EMBL" id="FXTD01000003">
    <property type="protein sequence ID" value="SMO51550.1"/>
    <property type="molecule type" value="Genomic_DNA"/>
</dbReference>
<keyword evidence="1" id="KW-0812">Transmembrane</keyword>
<organism evidence="2 3">
    <name type="scientific">Halorubrum cibi</name>
    <dbReference type="NCBI Taxonomy" id="413815"/>
    <lineage>
        <taxon>Archaea</taxon>
        <taxon>Methanobacteriati</taxon>
        <taxon>Methanobacteriota</taxon>
        <taxon>Stenosarchaea group</taxon>
        <taxon>Halobacteria</taxon>
        <taxon>Halobacteriales</taxon>
        <taxon>Haloferacaceae</taxon>
        <taxon>Halorubrum</taxon>
    </lineage>
</organism>
<evidence type="ECO:0000256" key="1">
    <source>
        <dbReference type="SAM" id="Phobius"/>
    </source>
</evidence>
<name>A0A521BYI2_9EURY</name>
<gene>
    <name evidence="2" type="ORF">SAMN06264867_103122</name>
</gene>
<evidence type="ECO:0000313" key="3">
    <source>
        <dbReference type="Proteomes" id="UP000319712"/>
    </source>
</evidence>
<sequence length="37" mass="3891">MILSAVQPEPLPIEATALAVLAVSLIVTAVWVAYLAR</sequence>
<evidence type="ECO:0000313" key="2">
    <source>
        <dbReference type="EMBL" id="SMO51550.1"/>
    </source>
</evidence>
<keyword evidence="3" id="KW-1185">Reference proteome</keyword>
<keyword evidence="1" id="KW-0472">Membrane</keyword>